<protein>
    <submittedName>
        <fullName evidence="5">Outer membrane lipoprotein carrier protein LolA</fullName>
    </submittedName>
</protein>
<dbReference type="CDD" id="cd16325">
    <property type="entry name" value="LolA"/>
    <property type="match status" value="1"/>
</dbReference>
<gene>
    <name evidence="5" type="ORF">EDI28_06955</name>
</gene>
<comment type="subunit">
    <text evidence="1">Monomer.</text>
</comment>
<name>A0A3S4TMV9_9GAMM</name>
<evidence type="ECO:0000256" key="2">
    <source>
        <dbReference type="ARBA" id="ARBA00022448"/>
    </source>
</evidence>
<dbReference type="EMBL" id="RJLM01000002">
    <property type="protein sequence ID" value="RWX56026.1"/>
    <property type="molecule type" value="Genomic_DNA"/>
</dbReference>
<proteinExistence type="predicted"/>
<accession>A0A3S4TMV9</accession>
<dbReference type="SUPFAM" id="SSF89392">
    <property type="entry name" value="Prokaryotic lipoproteins and lipoprotein localization factors"/>
    <property type="match status" value="1"/>
</dbReference>
<dbReference type="GO" id="GO:0015031">
    <property type="term" value="P:protein transport"/>
    <property type="evidence" value="ECO:0007669"/>
    <property type="project" value="UniProtKB-KW"/>
</dbReference>
<evidence type="ECO:0000256" key="1">
    <source>
        <dbReference type="ARBA" id="ARBA00011245"/>
    </source>
</evidence>
<dbReference type="RefSeq" id="WP_128783116.1">
    <property type="nucleotide sequence ID" value="NZ_JAKJSG010000020.1"/>
</dbReference>
<sequence>MQVTPNTTEQVTTSTLKPVKKRRLINTFNAALALCCILGFGGLTTTAQAITLPELQQTLSSQPLVRGDFAQTRKMEMFDAPLTSQGHFLLAEQHGLLWQQATPFPVSLVLTKDKLSQQFGDQAAQVMSASDNPMVFYFSHIFLSLFKGDTRQLTEQFNLTLSDKSDGRWQLLLTPKAAPLNAVFKAIALDGKTFIDHLILTEVRGDQTTITFSNQRTTPSDLTAEEQRAFQF</sequence>
<comment type="caution">
    <text evidence="5">The sequence shown here is derived from an EMBL/GenBank/DDBJ whole genome shotgun (WGS) entry which is preliminary data.</text>
</comment>
<dbReference type="Pfam" id="PF03548">
    <property type="entry name" value="LolA"/>
    <property type="match status" value="1"/>
</dbReference>
<dbReference type="InterPro" id="IPR029046">
    <property type="entry name" value="LolA/LolB/LppX"/>
</dbReference>
<reference evidence="5 6" key="1">
    <citation type="submission" date="2018-11" db="EMBL/GenBank/DDBJ databases">
        <title>Photobacterium sp. BEI247 sp. nov., a marine bacterium isolated from Yongle Blue Hole in the South China Sea.</title>
        <authorList>
            <person name="Wang X."/>
        </authorList>
    </citation>
    <scope>NUCLEOTIDE SEQUENCE [LARGE SCALE GENOMIC DNA]</scope>
    <source>
        <strain evidence="6">BEI247</strain>
    </source>
</reference>
<keyword evidence="3" id="KW-0732">Signal</keyword>
<keyword evidence="5" id="KW-0449">Lipoprotein</keyword>
<evidence type="ECO:0000256" key="3">
    <source>
        <dbReference type="ARBA" id="ARBA00022729"/>
    </source>
</evidence>
<dbReference type="InterPro" id="IPR004564">
    <property type="entry name" value="OM_lipoprot_carrier_LolA-like"/>
</dbReference>
<evidence type="ECO:0000313" key="5">
    <source>
        <dbReference type="EMBL" id="RWX56026.1"/>
    </source>
</evidence>
<dbReference type="Proteomes" id="UP000287563">
    <property type="component" value="Unassembled WGS sequence"/>
</dbReference>
<dbReference type="OrthoDB" id="5700849at2"/>
<evidence type="ECO:0000256" key="4">
    <source>
        <dbReference type="ARBA" id="ARBA00022927"/>
    </source>
</evidence>
<keyword evidence="2" id="KW-0813">Transport</keyword>
<organism evidence="5 6">
    <name type="scientific">Photobacterium chitinilyticum</name>
    <dbReference type="NCBI Taxonomy" id="2485123"/>
    <lineage>
        <taxon>Bacteria</taxon>
        <taxon>Pseudomonadati</taxon>
        <taxon>Pseudomonadota</taxon>
        <taxon>Gammaproteobacteria</taxon>
        <taxon>Vibrionales</taxon>
        <taxon>Vibrionaceae</taxon>
        <taxon>Photobacterium</taxon>
    </lineage>
</organism>
<dbReference type="AlphaFoldDB" id="A0A3S4TMV9"/>
<keyword evidence="6" id="KW-1185">Reference proteome</keyword>
<dbReference type="PANTHER" id="PTHR35869">
    <property type="entry name" value="OUTER-MEMBRANE LIPOPROTEIN CARRIER PROTEIN"/>
    <property type="match status" value="1"/>
</dbReference>
<evidence type="ECO:0000313" key="6">
    <source>
        <dbReference type="Proteomes" id="UP000287563"/>
    </source>
</evidence>
<dbReference type="PANTHER" id="PTHR35869:SF1">
    <property type="entry name" value="OUTER-MEMBRANE LIPOPROTEIN CARRIER PROTEIN"/>
    <property type="match status" value="1"/>
</dbReference>
<keyword evidence="4" id="KW-0653">Protein transport</keyword>
<dbReference type="Gene3D" id="2.50.20.10">
    <property type="entry name" value="Lipoprotein localisation LolA/LolB/LppX"/>
    <property type="match status" value="1"/>
</dbReference>